<gene>
    <name evidence="2" type="ORF">SD28_02245</name>
</gene>
<evidence type="ECO:0000256" key="1">
    <source>
        <dbReference type="SAM" id="SignalP"/>
    </source>
</evidence>
<feature type="signal peptide" evidence="1">
    <location>
        <begin position="1"/>
        <end position="20"/>
    </location>
</feature>
<evidence type="ECO:0000313" key="2">
    <source>
        <dbReference type="EMBL" id="AJC48552.1"/>
    </source>
</evidence>
<dbReference type="KEGG" id="fgu:SD28_02245"/>
<keyword evidence="1" id="KW-0732">Signal</keyword>
<dbReference type="EMBL" id="CP010427">
    <property type="protein sequence ID" value="AJC48552.1"/>
    <property type="molecule type" value="Genomic_DNA"/>
</dbReference>
<keyword evidence="3" id="KW-1185">Reference proteome</keyword>
<dbReference type="SUPFAM" id="SSF117289">
    <property type="entry name" value="Nucleoporin domain"/>
    <property type="match status" value="1"/>
</dbReference>
<evidence type="ECO:0000313" key="3">
    <source>
        <dbReference type="Proteomes" id="UP000031104"/>
    </source>
</evidence>
<feature type="chain" id="PRO_5002036256" evidence="1">
    <location>
        <begin position="21"/>
        <end position="304"/>
    </location>
</feature>
<dbReference type="RefSeq" id="WP_039123554.1">
    <property type="nucleotide sequence ID" value="NZ_CP010427.1"/>
</dbReference>
<dbReference type="OrthoDB" id="5626576at2"/>
<proteinExistence type="predicted"/>
<accession>A0A0A8E4N7</accession>
<dbReference type="Proteomes" id="UP000031104">
    <property type="component" value="Chromosome"/>
</dbReference>
<dbReference type="HOGENOM" id="CLU_914500_0_0_6"/>
<dbReference type="AlphaFoldDB" id="A0A0A8E4N7"/>
<organism evidence="2 3">
    <name type="scientific">Allofrancisella guangzhouensis</name>
    <dbReference type="NCBI Taxonomy" id="594679"/>
    <lineage>
        <taxon>Bacteria</taxon>
        <taxon>Pseudomonadati</taxon>
        <taxon>Pseudomonadota</taxon>
        <taxon>Gammaproteobacteria</taxon>
        <taxon>Thiotrichales</taxon>
        <taxon>Francisellaceae</taxon>
        <taxon>Allofrancisella</taxon>
    </lineage>
</organism>
<name>A0A0A8E4N7_9GAMM</name>
<sequence length="304" mass="33989">MKKALLCAATILMMSSSLFASINIYDSYGKRTWSWSQIPSGDDINSSSVSQMLANWQNDSNPQIVVGLKNSAVKYYDGSKWTELHNDGWVDPVKQMSVNWTDAGNPKIVVGLGTRSFNLFNKDGGAIEYYNGLKWIELQGNGWKSPVEQMSVNWQGDGNPQIVVGLGNGAVEYYNGSKWTWLIDNSVLSAVTNMSVDWPWQGYGNPQIVVGLLNGSVYYYNSSEWTNLQNEYLGYAKIKGMSVYWAVDGHPKIVLGLDTGPVQYWDYSWEELLPATTHNDYIGKMLVEWKNGILSTILAATTDR</sequence>
<protein>
    <submittedName>
        <fullName evidence="2">Uncharacterized protein</fullName>
    </submittedName>
</protein>
<reference evidence="2 3" key="1">
    <citation type="submission" date="2014-12" db="EMBL/GenBank/DDBJ databases">
        <title>Complete genome sequence of Francisella guanzhouensis strain 08HL01032 isolated from air-conditioning system in China.</title>
        <authorList>
            <person name="Svensson D."/>
            <person name="Ohrman C."/>
            <person name="Backman S."/>
            <person name="Karlsson E."/>
            <person name="Nilsson E."/>
            <person name="Bystrom M."/>
            <person name="Larkeryd A."/>
            <person name="Stenberg P."/>
            <person name="Scholtz H.C."/>
            <person name="Forsman M."/>
            <person name="Sjodin A."/>
        </authorList>
    </citation>
    <scope>NUCLEOTIDE SEQUENCE [LARGE SCALE GENOMIC DNA]</scope>
    <source>
        <strain evidence="2 3">08HL01032</strain>
    </source>
</reference>